<feature type="non-terminal residue" evidence="1">
    <location>
        <position position="1"/>
    </location>
</feature>
<comment type="caution">
    <text evidence="1">The sequence shown here is derived from an EMBL/GenBank/DDBJ whole genome shotgun (WGS) entry which is preliminary data.</text>
</comment>
<dbReference type="EMBL" id="CAJVPT010006688">
    <property type="protein sequence ID" value="CAG8533483.1"/>
    <property type="molecule type" value="Genomic_DNA"/>
</dbReference>
<accession>A0ACA9LJR8</accession>
<proteinExistence type="predicted"/>
<reference evidence="1" key="1">
    <citation type="submission" date="2021-06" db="EMBL/GenBank/DDBJ databases">
        <authorList>
            <person name="Kallberg Y."/>
            <person name="Tangrot J."/>
            <person name="Rosling A."/>
        </authorList>
    </citation>
    <scope>NUCLEOTIDE SEQUENCE</scope>
    <source>
        <strain evidence="1">CL356</strain>
    </source>
</reference>
<organism evidence="1 2">
    <name type="scientific">Acaulospora colombiana</name>
    <dbReference type="NCBI Taxonomy" id="27376"/>
    <lineage>
        <taxon>Eukaryota</taxon>
        <taxon>Fungi</taxon>
        <taxon>Fungi incertae sedis</taxon>
        <taxon>Mucoromycota</taxon>
        <taxon>Glomeromycotina</taxon>
        <taxon>Glomeromycetes</taxon>
        <taxon>Diversisporales</taxon>
        <taxon>Acaulosporaceae</taxon>
        <taxon>Acaulospora</taxon>
    </lineage>
</organism>
<evidence type="ECO:0000313" key="2">
    <source>
        <dbReference type="Proteomes" id="UP000789525"/>
    </source>
</evidence>
<sequence length="438" mass="47563">DTRLYFFGGLAKDPDGTESCQNSVFYLDISNSFSTNNVTWIDLTTTANIPERICWQVNGGGVNSSIVYLFGGITQDNLTKKVISDTLVFAFDTKTQKWTEPSITGTPPNRRRELSVAQDNSGRMFIFGGLTDPLTGSQSTTFFNDMNILDVSNLSWLFVVTSGVDIPLPQADFTATILPDGTILYIGGKQTYSASGTNVTYKQMDQIWTYDTKEGYWKLIIAGGTVPGVRAGHSAVLASDGHIIVYGGIGDDLLTPASPDLAILDTSTSSFQWSTPKVSGAPPPVLSYHSATLIKNLMIVAFASSEIYILDITGYTWTTVFKPPTSLVDTNANIYVAQSSSLSTATSSDSTQSSSLPTETPTNGQFISINLALILGAIIGGVVSILILSTILFLLFRHWRRYRKLYGSNLPFSDPITPPPEFQTPDLRQGLGFELTPR</sequence>
<evidence type="ECO:0000313" key="1">
    <source>
        <dbReference type="EMBL" id="CAG8533483.1"/>
    </source>
</evidence>
<name>A0ACA9LJR8_9GLOM</name>
<keyword evidence="2" id="KW-1185">Reference proteome</keyword>
<protein>
    <submittedName>
        <fullName evidence="1">2588_t:CDS:1</fullName>
    </submittedName>
</protein>
<gene>
    <name evidence="1" type="ORF">ACOLOM_LOCUS4170</name>
</gene>
<dbReference type="Proteomes" id="UP000789525">
    <property type="component" value="Unassembled WGS sequence"/>
</dbReference>